<evidence type="ECO:0000313" key="2">
    <source>
        <dbReference type="EMBL" id="MFC6870739.1"/>
    </source>
</evidence>
<comment type="caution">
    <text evidence="2">The sequence shown here is derived from an EMBL/GenBank/DDBJ whole genome shotgun (WGS) entry which is preliminary data.</text>
</comment>
<dbReference type="EMBL" id="JBHSXX010000001">
    <property type="protein sequence ID" value="MFC6870739.1"/>
    <property type="molecule type" value="Genomic_DNA"/>
</dbReference>
<protein>
    <recommendedName>
        <fullName evidence="4">DUF3156 domain-containing protein</fullName>
    </recommendedName>
</protein>
<evidence type="ECO:0000313" key="3">
    <source>
        <dbReference type="Proteomes" id="UP001596337"/>
    </source>
</evidence>
<organism evidence="2 3">
    <name type="scientific">Haloechinothrix salitolerans</name>
    <dbReference type="NCBI Taxonomy" id="926830"/>
    <lineage>
        <taxon>Bacteria</taxon>
        <taxon>Bacillati</taxon>
        <taxon>Actinomycetota</taxon>
        <taxon>Actinomycetes</taxon>
        <taxon>Pseudonocardiales</taxon>
        <taxon>Pseudonocardiaceae</taxon>
        <taxon>Haloechinothrix</taxon>
    </lineage>
</organism>
<gene>
    <name evidence="2" type="ORF">ACFQGD_26770</name>
</gene>
<dbReference type="Pfam" id="PF11354">
    <property type="entry name" value="DUF3156"/>
    <property type="match status" value="1"/>
</dbReference>
<dbReference type="RefSeq" id="WP_345405194.1">
    <property type="nucleotide sequence ID" value="NZ_BAABLA010000119.1"/>
</dbReference>
<feature type="compositionally biased region" description="Polar residues" evidence="1">
    <location>
        <begin position="1"/>
        <end position="14"/>
    </location>
</feature>
<dbReference type="Proteomes" id="UP001596337">
    <property type="component" value="Unassembled WGS sequence"/>
</dbReference>
<accession>A0ABW2C7F9</accession>
<evidence type="ECO:0000256" key="1">
    <source>
        <dbReference type="SAM" id="MobiDB-lite"/>
    </source>
</evidence>
<keyword evidence="3" id="KW-1185">Reference proteome</keyword>
<dbReference type="InterPro" id="IPR021500">
    <property type="entry name" value="DUF3156"/>
</dbReference>
<proteinExistence type="predicted"/>
<evidence type="ECO:0008006" key="4">
    <source>
        <dbReference type="Google" id="ProtNLM"/>
    </source>
</evidence>
<name>A0ABW2C7F9_9PSEU</name>
<feature type="region of interest" description="Disordered" evidence="1">
    <location>
        <begin position="1"/>
        <end position="24"/>
    </location>
</feature>
<sequence>MSARLTTRGQTSPAATRVSAPVRAAAGRGSASARATAAARYLEQQADPFLRAGLQVADRGDDWLALTGDDVAVTVTLRWRTQRLLLARIHQLQVTADVDAASATDIARSRAPGAATSELRLRVSGPAGARSFRWQPRRGTRPAGFGGYAVADMARTVDLTSCTVTSRPDGWRVCVEPYAASRLRVFFPPIHYATTVRPDEAATIVAAVRALSAALT</sequence>
<reference evidence="3" key="1">
    <citation type="journal article" date="2019" name="Int. J. Syst. Evol. Microbiol.">
        <title>The Global Catalogue of Microorganisms (GCM) 10K type strain sequencing project: providing services to taxonomists for standard genome sequencing and annotation.</title>
        <authorList>
            <consortium name="The Broad Institute Genomics Platform"/>
            <consortium name="The Broad Institute Genome Sequencing Center for Infectious Disease"/>
            <person name="Wu L."/>
            <person name="Ma J."/>
        </authorList>
    </citation>
    <scope>NUCLEOTIDE SEQUENCE [LARGE SCALE GENOMIC DNA]</scope>
    <source>
        <strain evidence="3">KCTC 32255</strain>
    </source>
</reference>